<protein>
    <submittedName>
        <fullName evidence="1">Uncharacterized protein</fullName>
    </submittedName>
</protein>
<proteinExistence type="predicted"/>
<organism evidence="1 2">
    <name type="scientific">Geodia barretti</name>
    <name type="common">Barrett's horny sponge</name>
    <dbReference type="NCBI Taxonomy" id="519541"/>
    <lineage>
        <taxon>Eukaryota</taxon>
        <taxon>Metazoa</taxon>
        <taxon>Porifera</taxon>
        <taxon>Demospongiae</taxon>
        <taxon>Heteroscleromorpha</taxon>
        <taxon>Tetractinellida</taxon>
        <taxon>Astrophorina</taxon>
        <taxon>Geodiidae</taxon>
        <taxon>Geodia</taxon>
    </lineage>
</organism>
<dbReference type="EMBL" id="CASHTH010003440">
    <property type="protein sequence ID" value="CAI8045014.1"/>
    <property type="molecule type" value="Genomic_DNA"/>
</dbReference>
<gene>
    <name evidence="1" type="ORF">GBAR_LOCUS24912</name>
</gene>
<name>A0AA35TBP4_GEOBA</name>
<evidence type="ECO:0000313" key="1">
    <source>
        <dbReference type="EMBL" id="CAI8045014.1"/>
    </source>
</evidence>
<reference evidence="1" key="1">
    <citation type="submission" date="2023-03" db="EMBL/GenBank/DDBJ databases">
        <authorList>
            <person name="Steffen K."/>
            <person name="Cardenas P."/>
        </authorList>
    </citation>
    <scope>NUCLEOTIDE SEQUENCE</scope>
</reference>
<comment type="caution">
    <text evidence="1">The sequence shown here is derived from an EMBL/GenBank/DDBJ whole genome shotgun (WGS) entry which is preliminary data.</text>
</comment>
<dbReference type="AlphaFoldDB" id="A0AA35TBP4"/>
<keyword evidence="2" id="KW-1185">Reference proteome</keyword>
<accession>A0AA35TBP4</accession>
<evidence type="ECO:0000313" key="2">
    <source>
        <dbReference type="Proteomes" id="UP001174909"/>
    </source>
</evidence>
<dbReference type="Proteomes" id="UP001174909">
    <property type="component" value="Unassembled WGS sequence"/>
</dbReference>
<sequence>MHYLEEQDGVLCGVCSLCSHSDTVHWSRPATAWPPQPRFPGGLYSSANHQWIHLCGCHHYCCWTNTFVCRDKSQCQESLLSNYLRPLSLRH</sequence>